<dbReference type="EMBL" id="QJKJ01009162">
    <property type="protein sequence ID" value="RDX77467.1"/>
    <property type="molecule type" value="Genomic_DNA"/>
</dbReference>
<sequence length="220" mass="25329">MPQQPILFCKVFDVWGIDFMGQFPISYGYTYIFLVVDYVSRWVEAKPPKLVMLKLLWILLDSIFFVSLVCLKLSSVIRGVISAIRPCPPCLRSMGWCIGWILLIIPKPMGVSPSSRNRASCILGSEKAYENSKIYKEKVKHFHDNMILRNVFPYGAVEIRNETTNKTFKVNGHQFKLFHECPTMMKGDVEDLSLDSLEDYIDFARSAKVQDYVLVKIDLD</sequence>
<name>A0A371FGM2_MUCPR</name>
<evidence type="ECO:0000256" key="1">
    <source>
        <dbReference type="SAM" id="Phobius"/>
    </source>
</evidence>
<dbReference type="PANTHER" id="PTHR47266">
    <property type="entry name" value="ENDONUCLEASE-RELATED"/>
    <property type="match status" value="1"/>
</dbReference>
<feature type="transmembrane region" description="Helical" evidence="1">
    <location>
        <begin position="55"/>
        <end position="81"/>
    </location>
</feature>
<proteinExistence type="predicted"/>
<feature type="non-terminal residue" evidence="2">
    <location>
        <position position="1"/>
    </location>
</feature>
<feature type="transmembrane region" description="Helical" evidence="1">
    <location>
        <begin position="25"/>
        <end position="43"/>
    </location>
</feature>
<dbReference type="GO" id="GO:0003676">
    <property type="term" value="F:nucleic acid binding"/>
    <property type="evidence" value="ECO:0007669"/>
    <property type="project" value="InterPro"/>
</dbReference>
<dbReference type="OrthoDB" id="913648at2759"/>
<dbReference type="InterPro" id="IPR036397">
    <property type="entry name" value="RNaseH_sf"/>
</dbReference>
<dbReference type="Proteomes" id="UP000257109">
    <property type="component" value="Unassembled WGS sequence"/>
</dbReference>
<keyword evidence="1" id="KW-0812">Transmembrane</keyword>
<dbReference type="AlphaFoldDB" id="A0A371FGM2"/>
<protein>
    <recommendedName>
        <fullName evidence="4">Integrase catalytic domain-containing protein</fullName>
    </recommendedName>
</protein>
<evidence type="ECO:0000313" key="2">
    <source>
        <dbReference type="EMBL" id="RDX77467.1"/>
    </source>
</evidence>
<reference evidence="2" key="1">
    <citation type="submission" date="2018-05" db="EMBL/GenBank/DDBJ databases">
        <title>Draft genome of Mucuna pruriens seed.</title>
        <authorList>
            <person name="Nnadi N.E."/>
            <person name="Vos R."/>
            <person name="Hasami M.H."/>
            <person name="Devisetty U.K."/>
            <person name="Aguiy J.C."/>
        </authorList>
    </citation>
    <scope>NUCLEOTIDE SEQUENCE [LARGE SCALE GENOMIC DNA]</scope>
    <source>
        <strain evidence="2">JCA_2017</strain>
    </source>
</reference>
<accession>A0A371FGM2</accession>
<gene>
    <name evidence="2" type="ORF">CR513_42403</name>
</gene>
<keyword evidence="3" id="KW-1185">Reference proteome</keyword>
<comment type="caution">
    <text evidence="2">The sequence shown here is derived from an EMBL/GenBank/DDBJ whole genome shotgun (WGS) entry which is preliminary data.</text>
</comment>
<dbReference type="InterPro" id="IPR052160">
    <property type="entry name" value="Gypsy_RT_Integrase-like"/>
</dbReference>
<dbReference type="SUPFAM" id="SSF53098">
    <property type="entry name" value="Ribonuclease H-like"/>
    <property type="match status" value="1"/>
</dbReference>
<keyword evidence="1" id="KW-0472">Membrane</keyword>
<evidence type="ECO:0000313" key="3">
    <source>
        <dbReference type="Proteomes" id="UP000257109"/>
    </source>
</evidence>
<keyword evidence="1" id="KW-1133">Transmembrane helix</keyword>
<evidence type="ECO:0008006" key="4">
    <source>
        <dbReference type="Google" id="ProtNLM"/>
    </source>
</evidence>
<organism evidence="2 3">
    <name type="scientific">Mucuna pruriens</name>
    <name type="common">Velvet bean</name>
    <name type="synonym">Dolichos pruriens</name>
    <dbReference type="NCBI Taxonomy" id="157652"/>
    <lineage>
        <taxon>Eukaryota</taxon>
        <taxon>Viridiplantae</taxon>
        <taxon>Streptophyta</taxon>
        <taxon>Embryophyta</taxon>
        <taxon>Tracheophyta</taxon>
        <taxon>Spermatophyta</taxon>
        <taxon>Magnoliopsida</taxon>
        <taxon>eudicotyledons</taxon>
        <taxon>Gunneridae</taxon>
        <taxon>Pentapetalae</taxon>
        <taxon>rosids</taxon>
        <taxon>fabids</taxon>
        <taxon>Fabales</taxon>
        <taxon>Fabaceae</taxon>
        <taxon>Papilionoideae</taxon>
        <taxon>50 kb inversion clade</taxon>
        <taxon>NPAAA clade</taxon>
        <taxon>indigoferoid/millettioid clade</taxon>
        <taxon>Phaseoleae</taxon>
        <taxon>Mucuna</taxon>
    </lineage>
</organism>
<dbReference type="InterPro" id="IPR012337">
    <property type="entry name" value="RNaseH-like_sf"/>
</dbReference>
<dbReference type="Gene3D" id="3.30.420.10">
    <property type="entry name" value="Ribonuclease H-like superfamily/Ribonuclease H"/>
    <property type="match status" value="1"/>
</dbReference>